<name>A0A2T7UU04_9RHOB</name>
<dbReference type="Gene3D" id="6.10.30.10">
    <property type="match status" value="1"/>
</dbReference>
<dbReference type="InterPro" id="IPR052513">
    <property type="entry name" value="Thioester_dehydratase-like"/>
</dbReference>
<proteinExistence type="predicted"/>
<sequence length="144" mass="15036">MTQSMTQAPARPQPVPTAETRPFWAGAAEGALVLRRCGACGRLAPPLAPRCPECLGDSLQPETLSGRATLKGRTRLHLQPLPGRSGPLVIVEAALVEDPRIVLVALDESGCTAEAPPGTPLRLGFAAPDDGTRFLIVLSAEGQP</sequence>
<dbReference type="AlphaFoldDB" id="A0A2T7UU04"/>
<protein>
    <recommendedName>
        <fullName evidence="2">ChsH2 rubredoxin-like zinc ribbon domain-containing protein</fullName>
    </recommendedName>
</protein>
<feature type="region of interest" description="Disordered" evidence="1">
    <location>
        <begin position="1"/>
        <end position="22"/>
    </location>
</feature>
<dbReference type="SUPFAM" id="SSF50249">
    <property type="entry name" value="Nucleic acid-binding proteins"/>
    <property type="match status" value="1"/>
</dbReference>
<gene>
    <name evidence="3" type="ORF">DDE23_08760</name>
</gene>
<dbReference type="EMBL" id="QDDR01000003">
    <property type="protein sequence ID" value="PVE48207.1"/>
    <property type="molecule type" value="Genomic_DNA"/>
</dbReference>
<dbReference type="InterPro" id="IPR012340">
    <property type="entry name" value="NA-bd_OB-fold"/>
</dbReference>
<evidence type="ECO:0000256" key="1">
    <source>
        <dbReference type="SAM" id="MobiDB-lite"/>
    </source>
</evidence>
<dbReference type="InterPro" id="IPR022002">
    <property type="entry name" value="ChsH2_Znr"/>
</dbReference>
<comment type="caution">
    <text evidence="3">The sequence shown here is derived from an EMBL/GenBank/DDBJ whole genome shotgun (WGS) entry which is preliminary data.</text>
</comment>
<dbReference type="Pfam" id="PF12172">
    <property type="entry name" value="zf-ChsH2"/>
    <property type="match status" value="1"/>
</dbReference>
<dbReference type="PANTHER" id="PTHR34075">
    <property type="entry name" value="BLR3430 PROTEIN"/>
    <property type="match status" value="1"/>
</dbReference>
<feature type="domain" description="ChsH2 rubredoxin-like zinc ribbon" evidence="2">
    <location>
        <begin position="24"/>
        <end position="59"/>
    </location>
</feature>
<organism evidence="3 4">
    <name type="scientific">Pararhodobacter aggregans</name>
    <dbReference type="NCBI Taxonomy" id="404875"/>
    <lineage>
        <taxon>Bacteria</taxon>
        <taxon>Pseudomonadati</taxon>
        <taxon>Pseudomonadota</taxon>
        <taxon>Alphaproteobacteria</taxon>
        <taxon>Rhodobacterales</taxon>
        <taxon>Paracoccaceae</taxon>
        <taxon>Pararhodobacter</taxon>
    </lineage>
</organism>
<dbReference type="PANTHER" id="PTHR34075:SF5">
    <property type="entry name" value="BLR3430 PROTEIN"/>
    <property type="match status" value="1"/>
</dbReference>
<evidence type="ECO:0000259" key="2">
    <source>
        <dbReference type="Pfam" id="PF12172"/>
    </source>
</evidence>
<evidence type="ECO:0000313" key="4">
    <source>
        <dbReference type="Proteomes" id="UP000244810"/>
    </source>
</evidence>
<reference evidence="3 4" key="1">
    <citation type="journal article" date="2011" name="Syst. Appl. Microbiol.">
        <title>Defluviimonas denitrificans gen. nov., sp. nov., and Pararhodobacter aggregans gen. nov., sp. nov., non-phototrophic Rhodobacteraceae from the biofilter of a marine aquaculture.</title>
        <authorList>
            <person name="Foesel B.U."/>
            <person name="Drake H.L."/>
            <person name="Schramm A."/>
        </authorList>
    </citation>
    <scope>NUCLEOTIDE SEQUENCE [LARGE SCALE GENOMIC DNA]</scope>
    <source>
        <strain evidence="3 4">D1-19</strain>
    </source>
</reference>
<accession>A0A2T7UU04</accession>
<dbReference type="Proteomes" id="UP000244810">
    <property type="component" value="Unassembled WGS sequence"/>
</dbReference>
<evidence type="ECO:0000313" key="3">
    <source>
        <dbReference type="EMBL" id="PVE48207.1"/>
    </source>
</evidence>
<keyword evidence="4" id="KW-1185">Reference proteome</keyword>